<dbReference type="Proteomes" id="UP001207654">
    <property type="component" value="Unassembled WGS sequence"/>
</dbReference>
<proteinExistence type="predicted"/>
<evidence type="ECO:0000313" key="3">
    <source>
        <dbReference type="Proteomes" id="UP001207654"/>
    </source>
</evidence>
<organism evidence="2 3">
    <name type="scientific">Archangium lansingense</name>
    <dbReference type="NCBI Taxonomy" id="2995310"/>
    <lineage>
        <taxon>Bacteria</taxon>
        <taxon>Pseudomonadati</taxon>
        <taxon>Myxococcota</taxon>
        <taxon>Myxococcia</taxon>
        <taxon>Myxococcales</taxon>
        <taxon>Cystobacterineae</taxon>
        <taxon>Archangiaceae</taxon>
        <taxon>Archangium</taxon>
    </lineage>
</organism>
<evidence type="ECO:0000313" key="2">
    <source>
        <dbReference type="EMBL" id="MCY1083060.1"/>
    </source>
</evidence>
<dbReference type="InterPro" id="IPR025351">
    <property type="entry name" value="Pvc16_N"/>
</dbReference>
<evidence type="ECO:0000259" key="1">
    <source>
        <dbReference type="Pfam" id="PF14065"/>
    </source>
</evidence>
<reference evidence="2 3" key="1">
    <citation type="submission" date="2022-11" db="EMBL/GenBank/DDBJ databases">
        <title>Minimal conservation of predation-associated metabolite biosynthetic gene clusters underscores biosynthetic potential of Myxococcota including descriptions for ten novel species: Archangium lansinium sp. nov., Myxococcus landrumus sp. nov., Nannocystis bai.</title>
        <authorList>
            <person name="Ahearne A."/>
            <person name="Stevens C."/>
            <person name="Phillips K."/>
        </authorList>
    </citation>
    <scope>NUCLEOTIDE SEQUENCE [LARGE SCALE GENOMIC DNA]</scope>
    <source>
        <strain evidence="2 3">MIWBW</strain>
    </source>
</reference>
<name>A0ABT4AN04_9BACT</name>
<dbReference type="RefSeq" id="WP_267541605.1">
    <property type="nucleotide sequence ID" value="NZ_JAPNKA010000001.1"/>
</dbReference>
<protein>
    <submittedName>
        <fullName evidence="2">DUF4255 domain-containing protein</fullName>
    </submittedName>
</protein>
<dbReference type="Pfam" id="PF14065">
    <property type="entry name" value="Pvc16_N"/>
    <property type="match status" value="1"/>
</dbReference>
<keyword evidence="3" id="KW-1185">Reference proteome</keyword>
<gene>
    <name evidence="2" type="ORF">OV287_52355</name>
</gene>
<accession>A0ABT4AN04</accession>
<feature type="domain" description="Pvc16 N-terminal" evidence="1">
    <location>
        <begin position="9"/>
        <end position="196"/>
    </location>
</feature>
<dbReference type="EMBL" id="JAPNKA010000001">
    <property type="protein sequence ID" value="MCY1083060.1"/>
    <property type="molecule type" value="Genomic_DNA"/>
</dbReference>
<sequence>MSNHLAIATVTSALKNLVSRYALESVPGAHVTTVPLRSLGTEGLTRGVNISLFMATPNPAFRNDHVPTRNSNGTLVSVPRVALTLHYVFTFYGDETRLEPQLLLGSVVATFQRQPVLTPTLIRETIRATPTPDLSGSNLDQQEPHISITPYILNLDALHKMWSTFYQVPYSLSVAYECAPVLVDADVVATPPPPVKDVAPSTKPKP</sequence>
<comment type="caution">
    <text evidence="2">The sequence shown here is derived from an EMBL/GenBank/DDBJ whole genome shotgun (WGS) entry which is preliminary data.</text>
</comment>